<proteinExistence type="predicted"/>
<evidence type="ECO:0000313" key="1">
    <source>
        <dbReference type="EMBL" id="KKM84845.1"/>
    </source>
</evidence>
<reference evidence="1" key="1">
    <citation type="journal article" date="2015" name="Nature">
        <title>Complex archaea that bridge the gap between prokaryotes and eukaryotes.</title>
        <authorList>
            <person name="Spang A."/>
            <person name="Saw J.H."/>
            <person name="Jorgensen S.L."/>
            <person name="Zaremba-Niedzwiedzka K."/>
            <person name="Martijn J."/>
            <person name="Lind A.E."/>
            <person name="van Eijk R."/>
            <person name="Schleper C."/>
            <person name="Guy L."/>
            <person name="Ettema T.J."/>
        </authorList>
    </citation>
    <scope>NUCLEOTIDE SEQUENCE</scope>
</reference>
<evidence type="ECO:0008006" key="2">
    <source>
        <dbReference type="Google" id="ProtNLM"/>
    </source>
</evidence>
<name>A0A0F9N7V1_9ZZZZ</name>
<dbReference type="EMBL" id="LAZR01007504">
    <property type="protein sequence ID" value="KKM84845.1"/>
    <property type="molecule type" value="Genomic_DNA"/>
</dbReference>
<sequence length="173" mass="20447">MDDAIAKVVAEVNRRVRAHFIEVNKGIVSRLSPEGLLEREKWLERKQEMENRRKNCRQVEFRKHLRNQLYNRLLHALKGKSNVGSMKKNMGCNMQDFMDHIARLFQPGMSWKNWGKWHLDHIQPLYSFNLADPEQLAKAAHYTNIRPLWAKENLGRPRPDYRGKNSLNISENS</sequence>
<gene>
    <name evidence="1" type="ORF">LCGC14_1295040</name>
</gene>
<accession>A0A0F9N7V1</accession>
<protein>
    <recommendedName>
        <fullName evidence="2">DUF1524 domain-containing protein</fullName>
    </recommendedName>
</protein>
<comment type="caution">
    <text evidence="1">The sequence shown here is derived from an EMBL/GenBank/DDBJ whole genome shotgun (WGS) entry which is preliminary data.</text>
</comment>
<organism evidence="1">
    <name type="scientific">marine sediment metagenome</name>
    <dbReference type="NCBI Taxonomy" id="412755"/>
    <lineage>
        <taxon>unclassified sequences</taxon>
        <taxon>metagenomes</taxon>
        <taxon>ecological metagenomes</taxon>
    </lineage>
</organism>
<dbReference type="AlphaFoldDB" id="A0A0F9N7V1"/>